<evidence type="ECO:0000256" key="1">
    <source>
        <dbReference type="SAM" id="Phobius"/>
    </source>
</evidence>
<evidence type="ECO:0000259" key="2">
    <source>
        <dbReference type="Pfam" id="PF21537"/>
    </source>
</evidence>
<keyword evidence="1" id="KW-0812">Transmembrane</keyword>
<feature type="domain" description="DUF1980" evidence="2">
    <location>
        <begin position="164"/>
        <end position="266"/>
    </location>
</feature>
<name>A0A1U7ISV8_9CYAN</name>
<keyword evidence="1" id="KW-1133">Transmembrane helix</keyword>
<dbReference type="Proteomes" id="UP000185860">
    <property type="component" value="Unassembled WGS sequence"/>
</dbReference>
<organism evidence="3 4">
    <name type="scientific">[Phormidium ambiguum] IAM M-71</name>
    <dbReference type="NCBI Taxonomy" id="454136"/>
    <lineage>
        <taxon>Bacteria</taxon>
        <taxon>Bacillati</taxon>
        <taxon>Cyanobacteriota</taxon>
        <taxon>Cyanophyceae</taxon>
        <taxon>Oscillatoriophycideae</taxon>
        <taxon>Aerosakkonematales</taxon>
        <taxon>Aerosakkonemataceae</taxon>
        <taxon>Floridanema</taxon>
    </lineage>
</organism>
<dbReference type="EMBL" id="MRCE01000002">
    <property type="protein sequence ID" value="OKH40591.1"/>
    <property type="molecule type" value="Genomic_DNA"/>
</dbReference>
<dbReference type="Pfam" id="PF21537">
    <property type="entry name" value="DUF1980_C"/>
    <property type="match status" value="1"/>
</dbReference>
<dbReference type="OrthoDB" id="9770408at2"/>
<reference evidence="3 4" key="1">
    <citation type="submission" date="2016-11" db="EMBL/GenBank/DDBJ databases">
        <title>Draft Genome Sequences of Nine Cyanobacterial Strains from Diverse Habitats.</title>
        <authorList>
            <person name="Zhu T."/>
            <person name="Hou S."/>
            <person name="Lu X."/>
            <person name="Hess W.R."/>
        </authorList>
    </citation>
    <scope>NUCLEOTIDE SEQUENCE [LARGE SCALE GENOMIC DNA]</scope>
    <source>
        <strain evidence="3 4">IAM M-71</strain>
    </source>
</reference>
<dbReference type="STRING" id="454136.NIES2119_03015"/>
<feature type="transmembrane region" description="Helical" evidence="1">
    <location>
        <begin position="15"/>
        <end position="36"/>
    </location>
</feature>
<gene>
    <name evidence="3" type="ORF">NIES2119_03015</name>
</gene>
<dbReference type="InterPro" id="IPR052955">
    <property type="entry name" value="UPF0703_membrane_permease"/>
</dbReference>
<dbReference type="PANTHER" id="PTHR40047">
    <property type="entry name" value="UPF0703 PROTEIN YCGQ"/>
    <property type="match status" value="1"/>
</dbReference>
<dbReference type="PANTHER" id="PTHR40047:SF1">
    <property type="entry name" value="UPF0703 PROTEIN YCGQ"/>
    <property type="match status" value="1"/>
</dbReference>
<protein>
    <submittedName>
        <fullName evidence="3">TIGR03943 family protein</fullName>
    </submittedName>
</protein>
<dbReference type="RefSeq" id="WP_073591972.1">
    <property type="nucleotide sequence ID" value="NZ_MRCE01000002.1"/>
</dbReference>
<dbReference type="AlphaFoldDB" id="A0A1U7ISV8"/>
<dbReference type="InterPro" id="IPR048447">
    <property type="entry name" value="DUF1980_C"/>
</dbReference>
<sequence>MTLTLKKKLKINQSLVPWLDVIAIIAWGILLLRYWLTDKLALLIHPDYFWLVIFGGFGLLAIGGWKAWLMLKPYLQKRPNSRRNVISSQSEQHITLLPPGLSSLILITAAILGFLISPRIFTSQVALQRGVTDTLLMTRAQPREFKIAKRPEQRSLIDWVRTLNVYPEPDAYTGQKVNVDGFVIHSSQLPDNYLLISRFIITCCAADVYPVGLPVKLTSSRSTFAADTWLNVQGEMITETLSGKRQLVINASALTPIPEPKNPYDY</sequence>
<evidence type="ECO:0000313" key="3">
    <source>
        <dbReference type="EMBL" id="OKH40591.1"/>
    </source>
</evidence>
<evidence type="ECO:0000313" key="4">
    <source>
        <dbReference type="Proteomes" id="UP000185860"/>
    </source>
</evidence>
<accession>A0A1U7ISV8</accession>
<keyword evidence="1" id="KW-0472">Membrane</keyword>
<comment type="caution">
    <text evidence="3">The sequence shown here is derived from an EMBL/GenBank/DDBJ whole genome shotgun (WGS) entry which is preliminary data.</text>
</comment>
<proteinExistence type="predicted"/>
<feature type="transmembrane region" description="Helical" evidence="1">
    <location>
        <begin position="96"/>
        <end position="116"/>
    </location>
</feature>
<dbReference type="NCBIfam" id="TIGR03943">
    <property type="entry name" value="TIGR03943 family putative permease subunit"/>
    <property type="match status" value="1"/>
</dbReference>
<dbReference type="InterPro" id="IPR015402">
    <property type="entry name" value="DUF1980"/>
</dbReference>
<feature type="transmembrane region" description="Helical" evidence="1">
    <location>
        <begin position="48"/>
        <end position="75"/>
    </location>
</feature>